<evidence type="ECO:0000256" key="4">
    <source>
        <dbReference type="ARBA" id="ARBA00022833"/>
    </source>
</evidence>
<accession>A0A1J3ESW8</accession>
<dbReference type="InterPro" id="IPR052035">
    <property type="entry name" value="ZnF_BED_domain_contain"/>
</dbReference>
<dbReference type="GO" id="GO:0003677">
    <property type="term" value="F:DNA binding"/>
    <property type="evidence" value="ECO:0007669"/>
    <property type="project" value="UniProtKB-KW"/>
</dbReference>
<evidence type="ECO:0000256" key="6">
    <source>
        <dbReference type="ARBA" id="ARBA00023242"/>
    </source>
</evidence>
<evidence type="ECO:0000256" key="5">
    <source>
        <dbReference type="ARBA" id="ARBA00023125"/>
    </source>
</evidence>
<evidence type="ECO:0000259" key="8">
    <source>
        <dbReference type="Pfam" id="PF14372"/>
    </source>
</evidence>
<dbReference type="EMBL" id="GEVK01019555">
    <property type="protein sequence ID" value="JAU33277.1"/>
    <property type="molecule type" value="Transcribed_RNA"/>
</dbReference>
<dbReference type="AlphaFoldDB" id="A0A1J3ESW8"/>
<keyword evidence="3" id="KW-0863">Zinc-finger</keyword>
<dbReference type="SUPFAM" id="SSF53098">
    <property type="entry name" value="Ribonuclease H-like"/>
    <property type="match status" value="1"/>
</dbReference>
<sequence length="465" mass="52777">MWKDSCTNTGYICLTAHFIDCSWRLSSKILAFCYLKAPHTGDEMANKVMECMKDWGVEKKVFSITLDNAGNNNSMLRLLKGKLELVNGGGLLCDGKFVHVRCCAHILNLIVKEGLELAKDLLENIKESVIYVKSSQGRKEAFHACSAREGLKGAGLSLDVATRWNSTYEMLVRAVKFRKAFENLASYDPSYKSLPSEEEWNRGEKICDILKPFYVITNLFSGSKYPTSNVYFTQVWRIQLLLMKYSTCDDVAVSDMADIMQVKFDKYWEDYSLVLAMGVVLDPRMKLQLLEKAYEAVDPFTSKLKIKELEDSLTLLYKDYRARACPSSGVSTTPTPQELVTESPLEDDDFDIDIFELERSIGIGVSNTKTHLDIYLKEPRLERAAFPNFDVLGYWKDNQHRFGDLAMMARDLLSIPITTVASESAFSIGSRVLTPYRNRLLPDNVQALLCTRNWLRGFAESEGKL</sequence>
<keyword evidence="2" id="KW-0479">Metal-binding</keyword>
<dbReference type="Pfam" id="PF05699">
    <property type="entry name" value="Dimer_Tnp_hAT"/>
    <property type="match status" value="1"/>
</dbReference>
<evidence type="ECO:0000256" key="1">
    <source>
        <dbReference type="ARBA" id="ARBA00004123"/>
    </source>
</evidence>
<evidence type="ECO:0000259" key="7">
    <source>
        <dbReference type="Pfam" id="PF05699"/>
    </source>
</evidence>
<evidence type="ECO:0000313" key="9">
    <source>
        <dbReference type="EMBL" id="JAU33277.1"/>
    </source>
</evidence>
<protein>
    <submittedName>
        <fullName evidence="9">Putative AC transposase</fullName>
    </submittedName>
</protein>
<reference evidence="9" key="1">
    <citation type="submission" date="2016-07" db="EMBL/GenBank/DDBJ databases">
        <title>De novo transcriptome assembly of four accessions of the metal hyperaccumulator plant Noccaea caerulescens.</title>
        <authorList>
            <person name="Blande D."/>
            <person name="Halimaa P."/>
            <person name="Tervahauta A.I."/>
            <person name="Aarts M.G."/>
            <person name="Karenlampi S.O."/>
        </authorList>
    </citation>
    <scope>NUCLEOTIDE SEQUENCE</scope>
</reference>
<dbReference type="GO" id="GO:0008270">
    <property type="term" value="F:zinc ion binding"/>
    <property type="evidence" value="ECO:0007669"/>
    <property type="project" value="UniProtKB-KW"/>
</dbReference>
<evidence type="ECO:0000256" key="2">
    <source>
        <dbReference type="ARBA" id="ARBA00022723"/>
    </source>
</evidence>
<gene>
    <name evidence="9" type="ORF">LC_TR19109_c1_g1_i1_g.63796</name>
</gene>
<evidence type="ECO:0000256" key="3">
    <source>
        <dbReference type="ARBA" id="ARBA00022771"/>
    </source>
</evidence>
<dbReference type="PANTHER" id="PTHR46481:SF10">
    <property type="entry name" value="ZINC FINGER BED DOMAIN-CONTAINING PROTEIN 39"/>
    <property type="match status" value="1"/>
</dbReference>
<keyword evidence="6" id="KW-0539">Nucleus</keyword>
<proteinExistence type="predicted"/>
<dbReference type="GO" id="GO:0005634">
    <property type="term" value="C:nucleus"/>
    <property type="evidence" value="ECO:0007669"/>
    <property type="project" value="UniProtKB-SubCell"/>
</dbReference>
<dbReference type="PANTHER" id="PTHR46481">
    <property type="entry name" value="ZINC FINGER BED DOMAIN-CONTAINING PROTEIN 4"/>
    <property type="match status" value="1"/>
</dbReference>
<dbReference type="InterPro" id="IPR012337">
    <property type="entry name" value="RNaseH-like_sf"/>
</dbReference>
<keyword evidence="5" id="KW-0238">DNA-binding</keyword>
<dbReference type="InterPro" id="IPR008906">
    <property type="entry name" value="HATC_C_dom"/>
</dbReference>
<keyword evidence="4" id="KW-0862">Zinc</keyword>
<dbReference type="InterPro" id="IPR025525">
    <property type="entry name" value="hAT-like_transposase_RNase-H"/>
</dbReference>
<comment type="subcellular location">
    <subcellularLocation>
        <location evidence="1">Nucleus</location>
    </subcellularLocation>
</comment>
<feature type="domain" description="HAT C-terminal dimerisation" evidence="7">
    <location>
        <begin position="372"/>
        <end position="455"/>
    </location>
</feature>
<organism evidence="9">
    <name type="scientific">Noccaea caerulescens</name>
    <name type="common">Alpine penny-cress</name>
    <name type="synonym">Thlaspi caerulescens</name>
    <dbReference type="NCBI Taxonomy" id="107243"/>
    <lineage>
        <taxon>Eukaryota</taxon>
        <taxon>Viridiplantae</taxon>
        <taxon>Streptophyta</taxon>
        <taxon>Embryophyta</taxon>
        <taxon>Tracheophyta</taxon>
        <taxon>Spermatophyta</taxon>
        <taxon>Magnoliopsida</taxon>
        <taxon>eudicotyledons</taxon>
        <taxon>Gunneridae</taxon>
        <taxon>Pentapetalae</taxon>
        <taxon>rosids</taxon>
        <taxon>malvids</taxon>
        <taxon>Brassicales</taxon>
        <taxon>Brassicaceae</taxon>
        <taxon>Coluteocarpeae</taxon>
        <taxon>Noccaea</taxon>
    </lineage>
</organism>
<dbReference type="Pfam" id="PF14372">
    <property type="entry name" value="hAT-like_RNase-H"/>
    <property type="match status" value="1"/>
</dbReference>
<dbReference type="GO" id="GO:0046983">
    <property type="term" value="F:protein dimerization activity"/>
    <property type="evidence" value="ECO:0007669"/>
    <property type="project" value="InterPro"/>
</dbReference>
<feature type="domain" description="hAT-like transposase RNase-H fold" evidence="8">
    <location>
        <begin position="221"/>
        <end position="320"/>
    </location>
</feature>
<name>A0A1J3ESW8_NOCCA</name>